<dbReference type="PRINTS" id="PR01438">
    <property type="entry name" value="UNVRSLSTRESS"/>
</dbReference>
<evidence type="ECO:0000313" key="4">
    <source>
        <dbReference type="Proteomes" id="UP000248987"/>
    </source>
</evidence>
<dbReference type="InterPro" id="IPR006015">
    <property type="entry name" value="Universal_stress_UspA"/>
</dbReference>
<evidence type="ECO:0000259" key="2">
    <source>
        <dbReference type="Pfam" id="PF00582"/>
    </source>
</evidence>
<dbReference type="OrthoDB" id="9788959at2"/>
<gene>
    <name evidence="3" type="ORF">LX77_00681</name>
</gene>
<evidence type="ECO:0000256" key="1">
    <source>
        <dbReference type="ARBA" id="ARBA00008791"/>
    </source>
</evidence>
<dbReference type="AlphaFoldDB" id="A0A1A7R3Q0"/>
<comment type="similarity">
    <text evidence="1">Belongs to the universal stress protein A family.</text>
</comment>
<dbReference type="SUPFAM" id="SSF52402">
    <property type="entry name" value="Adenine nucleotide alpha hydrolases-like"/>
    <property type="match status" value="2"/>
</dbReference>
<reference evidence="3 4" key="1">
    <citation type="submission" date="2018-06" db="EMBL/GenBank/DDBJ databases">
        <title>Genomic Encyclopedia of Archaeal and Bacterial Type Strains, Phase II (KMG-II): from individual species to whole genera.</title>
        <authorList>
            <person name="Goeker M."/>
        </authorList>
    </citation>
    <scope>NUCLEOTIDE SEQUENCE [LARGE SCALE GENOMIC DNA]</scope>
    <source>
        <strain evidence="3 4">DSM 12408</strain>
    </source>
</reference>
<dbReference type="STRING" id="49280.A9996_02135"/>
<accession>A0A1A7R3Q0</accession>
<dbReference type="Gene3D" id="3.40.50.12370">
    <property type="match status" value="1"/>
</dbReference>
<dbReference type="Pfam" id="PF00582">
    <property type="entry name" value="Usp"/>
    <property type="match status" value="1"/>
</dbReference>
<comment type="caution">
    <text evidence="3">The sequence shown here is derived from an EMBL/GenBank/DDBJ whole genome shotgun (WGS) entry which is preliminary data.</text>
</comment>
<dbReference type="EMBL" id="QLLQ01000002">
    <property type="protein sequence ID" value="RAJ26432.1"/>
    <property type="molecule type" value="Genomic_DNA"/>
</dbReference>
<evidence type="ECO:0000313" key="3">
    <source>
        <dbReference type="EMBL" id="RAJ26432.1"/>
    </source>
</evidence>
<dbReference type="InterPro" id="IPR006016">
    <property type="entry name" value="UspA"/>
</dbReference>
<name>A0A1A7R3Q0_9FLAO</name>
<dbReference type="RefSeq" id="WP_066430363.1">
    <property type="nucleotide sequence ID" value="NZ_LZRN01000003.1"/>
</dbReference>
<proteinExistence type="inferred from homology"/>
<protein>
    <submittedName>
        <fullName evidence="3">Nucleotide-binding universal stress UspA family protein</fullName>
    </submittedName>
</protein>
<sequence length="281" mass="31980">MRHQILIPTDFSDNAWSAALYAIKLYADEPCTFYFSHAWTFLNSGSRTHISPSYIEPLKEKSKLQLAELKKQAQMASTNDGHEFEIIFSLGSLMESIEFAIKKHKIDLVVMGTKGATGAKKFLLGSNTVTVIKKVRLCPLMLVPNNCEFAVPDQIAFPTDFNRFYGEELRPIKQLAGLHDSTINILHVNGKTNLSDTQNANLGMLKDYLEDYKHSFNWMPNYDTKAHAITDFIETNKSNILTMINYEHSFIENVTKEPIIKKMGFQSKIPFLVIPRVEKPL</sequence>
<dbReference type="CDD" id="cd00293">
    <property type="entry name" value="USP-like"/>
    <property type="match status" value="1"/>
</dbReference>
<organism evidence="3 4">
    <name type="scientific">Gelidibacter algens</name>
    <dbReference type="NCBI Taxonomy" id="49280"/>
    <lineage>
        <taxon>Bacteria</taxon>
        <taxon>Pseudomonadati</taxon>
        <taxon>Bacteroidota</taxon>
        <taxon>Flavobacteriia</taxon>
        <taxon>Flavobacteriales</taxon>
        <taxon>Flavobacteriaceae</taxon>
        <taxon>Gelidibacter</taxon>
    </lineage>
</organism>
<feature type="domain" description="UspA" evidence="2">
    <location>
        <begin position="1"/>
        <end position="144"/>
    </location>
</feature>
<keyword evidence="4" id="KW-1185">Reference proteome</keyword>
<dbReference type="Proteomes" id="UP000248987">
    <property type="component" value="Unassembled WGS sequence"/>
</dbReference>